<name>X5H5D0_9RICK</name>
<keyword evidence="5 6" id="KW-0949">S-adenosyl-L-methionine</keyword>
<dbReference type="OrthoDB" id="9806637at2"/>
<evidence type="ECO:0000256" key="6">
    <source>
        <dbReference type="HAMAP-Rule" id="MF_01007"/>
    </source>
</evidence>
<dbReference type="KEGG" id="nhm:NHE_0877"/>
<gene>
    <name evidence="6 7" type="primary">rsmH</name>
    <name evidence="7" type="ORF">NHE_0877</name>
</gene>
<proteinExistence type="inferred from homology"/>
<dbReference type="EC" id="2.1.1.199" evidence="6"/>
<feature type="binding site" evidence="6">
    <location>
        <begin position="36"/>
        <end position="38"/>
    </location>
    <ligand>
        <name>S-adenosyl-L-methionine</name>
        <dbReference type="ChEBI" id="CHEBI:59789"/>
    </ligand>
</feature>
<evidence type="ECO:0000256" key="5">
    <source>
        <dbReference type="ARBA" id="ARBA00022691"/>
    </source>
</evidence>
<keyword evidence="4 6" id="KW-0808">Transferase</keyword>
<dbReference type="SUPFAM" id="SSF53335">
    <property type="entry name" value="S-adenosyl-L-methionine-dependent methyltransferases"/>
    <property type="match status" value="1"/>
</dbReference>
<dbReference type="Gene3D" id="1.10.150.170">
    <property type="entry name" value="Putative methyltransferase TM0872, insert domain"/>
    <property type="match status" value="1"/>
</dbReference>
<dbReference type="NCBIfam" id="TIGR00006">
    <property type="entry name" value="16S rRNA (cytosine(1402)-N(4))-methyltransferase RsmH"/>
    <property type="match status" value="1"/>
</dbReference>
<keyword evidence="3 6" id="KW-0489">Methyltransferase</keyword>
<reference evidence="7 8" key="1">
    <citation type="submission" date="2014-03" db="EMBL/GenBank/DDBJ databases">
        <title>Sequencing and Comparison of Genomes and Transcriptome Profiles of Human Ehrlichiosis Agents.</title>
        <authorList>
            <person name="Lin M."/>
            <person name="Daugherty S.C."/>
            <person name="Nagaraj S."/>
            <person name="Cheng Z."/>
            <person name="Xiong Q."/>
            <person name="Lin F.-Y."/>
            <person name="Sengamalay N."/>
            <person name="Ott S."/>
            <person name="Godinez A."/>
            <person name="Tallon L.J."/>
            <person name="Sadzewicz L."/>
            <person name="Fraser C.M."/>
            <person name="Dunning Hotopp J.C."/>
            <person name="Rikihisa Y."/>
        </authorList>
    </citation>
    <scope>NUCLEOTIDE SEQUENCE [LARGE SCALE GENOMIC DNA]</scope>
    <source>
        <strain evidence="7 8">Oregon</strain>
    </source>
</reference>
<comment type="similarity">
    <text evidence="1 6">Belongs to the methyltransferase superfamily. RsmH family.</text>
</comment>
<comment type="subcellular location">
    <subcellularLocation>
        <location evidence="6">Cytoplasm</location>
    </subcellularLocation>
</comment>
<evidence type="ECO:0000313" key="8">
    <source>
        <dbReference type="Proteomes" id="UP000023755"/>
    </source>
</evidence>
<evidence type="ECO:0000256" key="1">
    <source>
        <dbReference type="ARBA" id="ARBA00010396"/>
    </source>
</evidence>
<keyword evidence="8" id="KW-1185">Reference proteome</keyword>
<evidence type="ECO:0000256" key="4">
    <source>
        <dbReference type="ARBA" id="ARBA00022679"/>
    </source>
</evidence>
<dbReference type="FunFam" id="1.10.150.170:FF:000003">
    <property type="entry name" value="Ribosomal RNA small subunit methyltransferase H"/>
    <property type="match status" value="1"/>
</dbReference>
<dbReference type="GO" id="GO:0005737">
    <property type="term" value="C:cytoplasm"/>
    <property type="evidence" value="ECO:0007669"/>
    <property type="project" value="UniProtKB-SubCell"/>
</dbReference>
<dbReference type="InterPro" id="IPR023397">
    <property type="entry name" value="SAM-dep_MeTrfase_MraW_recog"/>
</dbReference>
<evidence type="ECO:0000256" key="3">
    <source>
        <dbReference type="ARBA" id="ARBA00022603"/>
    </source>
</evidence>
<dbReference type="RefSeq" id="WP_038560192.1">
    <property type="nucleotide sequence ID" value="NZ_CP007481.1"/>
</dbReference>
<accession>X5H5D0</accession>
<feature type="binding site" evidence="6">
    <location>
        <position position="106"/>
    </location>
    <ligand>
        <name>S-adenosyl-L-methionine</name>
        <dbReference type="ChEBI" id="CHEBI:59789"/>
    </ligand>
</feature>
<dbReference type="PANTHER" id="PTHR11265:SF0">
    <property type="entry name" value="12S RRNA N4-METHYLCYTIDINE METHYLTRANSFERASE"/>
    <property type="match status" value="1"/>
</dbReference>
<comment type="catalytic activity">
    <reaction evidence="6">
        <text>cytidine(1402) in 16S rRNA + S-adenosyl-L-methionine = N(4)-methylcytidine(1402) in 16S rRNA + S-adenosyl-L-homocysteine + H(+)</text>
        <dbReference type="Rhea" id="RHEA:42928"/>
        <dbReference type="Rhea" id="RHEA-COMP:10286"/>
        <dbReference type="Rhea" id="RHEA-COMP:10287"/>
        <dbReference type="ChEBI" id="CHEBI:15378"/>
        <dbReference type="ChEBI" id="CHEBI:57856"/>
        <dbReference type="ChEBI" id="CHEBI:59789"/>
        <dbReference type="ChEBI" id="CHEBI:74506"/>
        <dbReference type="ChEBI" id="CHEBI:82748"/>
        <dbReference type="EC" id="2.1.1.199"/>
    </reaction>
</comment>
<dbReference type="PIRSF" id="PIRSF004486">
    <property type="entry name" value="MraW"/>
    <property type="match status" value="1"/>
</dbReference>
<dbReference type="STRING" id="1286528.NHE_0877"/>
<dbReference type="InterPro" id="IPR029063">
    <property type="entry name" value="SAM-dependent_MTases_sf"/>
</dbReference>
<dbReference type="GO" id="GO:0070475">
    <property type="term" value="P:rRNA base methylation"/>
    <property type="evidence" value="ECO:0007669"/>
    <property type="project" value="UniProtKB-UniRule"/>
</dbReference>
<dbReference type="EMBL" id="CP007481">
    <property type="protein sequence ID" value="AHX11796.1"/>
    <property type="molecule type" value="Genomic_DNA"/>
</dbReference>
<dbReference type="Proteomes" id="UP000023755">
    <property type="component" value="Chromosome"/>
</dbReference>
<dbReference type="HAMAP" id="MF_01007">
    <property type="entry name" value="16SrRNA_methyltr_H"/>
    <property type="match status" value="1"/>
</dbReference>
<feature type="binding site" evidence="6">
    <location>
        <position position="81"/>
    </location>
    <ligand>
        <name>S-adenosyl-L-methionine</name>
        <dbReference type="ChEBI" id="CHEBI:59789"/>
    </ligand>
</feature>
<dbReference type="HOGENOM" id="CLU_038422_1_1_5"/>
<dbReference type="InterPro" id="IPR002903">
    <property type="entry name" value="RsmH"/>
</dbReference>
<dbReference type="Pfam" id="PF01795">
    <property type="entry name" value="Methyltransf_5"/>
    <property type="match status" value="1"/>
</dbReference>
<dbReference type="Gene3D" id="3.40.50.150">
    <property type="entry name" value="Vaccinia Virus protein VP39"/>
    <property type="match status" value="1"/>
</dbReference>
<protein>
    <recommendedName>
        <fullName evidence="6">Ribosomal RNA small subunit methyltransferase H</fullName>
        <ecNumber evidence="6">2.1.1.199</ecNumber>
    </recommendedName>
    <alternativeName>
        <fullName evidence="6">16S rRNA m(4)C1402 methyltransferase</fullName>
    </alternativeName>
    <alternativeName>
        <fullName evidence="6">rRNA (cytosine-N(4)-)-methyltransferase RsmH</fullName>
    </alternativeName>
</protein>
<feature type="binding site" evidence="6">
    <location>
        <position position="54"/>
    </location>
    <ligand>
        <name>S-adenosyl-L-methionine</name>
        <dbReference type="ChEBI" id="CHEBI:59789"/>
    </ligand>
</feature>
<dbReference type="GO" id="GO:0071424">
    <property type="term" value="F:rRNA (cytosine-N4-)-methyltransferase activity"/>
    <property type="evidence" value="ECO:0007669"/>
    <property type="project" value="UniProtKB-UniRule"/>
</dbReference>
<comment type="function">
    <text evidence="6">Specifically methylates the N4 position of cytidine in position 1402 (C1402) of 16S rRNA.</text>
</comment>
<sequence length="291" mass="32693">MSISIDLHKPVLLGEVLKALSPKDGGIYVDATFGAGGYTRAILSSADCFVYAIDQDETVEKLFKEVQSDFVGRTEFFNTNFSEMSTLLGDIKVDGLVFDIGVSTMQLKVPDRGFSFLNEGPLDMRMSNKINLTAETIVNSYTEKRIADIIYQFGEERLSRKIARAIVNSRHKRRIVTTTELAEIVLSCFPRRYYKINPATKTFQALRIFINNELEALALGLQAALGMLKVGGRVIVVSFHSLEDRIVKCLFKQVHKNGFNIVTKKVVTPNMEEVKNNPSARSARMRVIERI</sequence>
<dbReference type="SUPFAM" id="SSF81799">
    <property type="entry name" value="Putative methyltransferase TM0872, insert domain"/>
    <property type="match status" value="1"/>
</dbReference>
<evidence type="ECO:0000256" key="2">
    <source>
        <dbReference type="ARBA" id="ARBA00022552"/>
    </source>
</evidence>
<keyword evidence="2 6" id="KW-0698">rRNA processing</keyword>
<evidence type="ECO:0000313" key="7">
    <source>
        <dbReference type="EMBL" id="AHX11796.1"/>
    </source>
</evidence>
<dbReference type="AlphaFoldDB" id="X5H5D0"/>
<feature type="binding site" evidence="6">
    <location>
        <position position="99"/>
    </location>
    <ligand>
        <name>S-adenosyl-L-methionine</name>
        <dbReference type="ChEBI" id="CHEBI:59789"/>
    </ligand>
</feature>
<keyword evidence="6" id="KW-0963">Cytoplasm</keyword>
<dbReference type="PANTHER" id="PTHR11265">
    <property type="entry name" value="S-ADENOSYL-METHYLTRANSFERASE MRAW"/>
    <property type="match status" value="1"/>
</dbReference>
<organism evidence="7 8">
    <name type="scientific">Neorickettsia helminthoeca str. Oregon</name>
    <dbReference type="NCBI Taxonomy" id="1286528"/>
    <lineage>
        <taxon>Bacteria</taxon>
        <taxon>Pseudomonadati</taxon>
        <taxon>Pseudomonadota</taxon>
        <taxon>Alphaproteobacteria</taxon>
        <taxon>Rickettsiales</taxon>
        <taxon>Anaplasmataceae</taxon>
        <taxon>Neorickettsia</taxon>
    </lineage>
</organism>